<proteinExistence type="predicted"/>
<feature type="compositionally biased region" description="Polar residues" evidence="1">
    <location>
        <begin position="1"/>
        <end position="19"/>
    </location>
</feature>
<organism evidence="2 3">
    <name type="scientific">Cercospora berteroae</name>
    <dbReference type="NCBI Taxonomy" id="357750"/>
    <lineage>
        <taxon>Eukaryota</taxon>
        <taxon>Fungi</taxon>
        <taxon>Dikarya</taxon>
        <taxon>Ascomycota</taxon>
        <taxon>Pezizomycotina</taxon>
        <taxon>Dothideomycetes</taxon>
        <taxon>Dothideomycetidae</taxon>
        <taxon>Mycosphaerellales</taxon>
        <taxon>Mycosphaerellaceae</taxon>
        <taxon>Cercospora</taxon>
    </lineage>
</organism>
<dbReference type="EMBL" id="PNEN01000300">
    <property type="protein sequence ID" value="PPJ60191.1"/>
    <property type="molecule type" value="Genomic_DNA"/>
</dbReference>
<dbReference type="Proteomes" id="UP000237631">
    <property type="component" value="Unassembled WGS sequence"/>
</dbReference>
<evidence type="ECO:0000256" key="1">
    <source>
        <dbReference type="SAM" id="MobiDB-lite"/>
    </source>
</evidence>
<reference evidence="3" key="1">
    <citation type="journal article" date="2017" name="bioRxiv">
        <title>Conservation of a gene cluster reveals novel cercosporin biosynthetic mechanisms and extends production to the genus Colletotrichum.</title>
        <authorList>
            <person name="de Jonge R."/>
            <person name="Ebert M.K."/>
            <person name="Huitt-Roehl C.R."/>
            <person name="Pal P."/>
            <person name="Suttle J.C."/>
            <person name="Spanner R.E."/>
            <person name="Neubauer J.D."/>
            <person name="Jurick W.M.II."/>
            <person name="Stott K.A."/>
            <person name="Secor G.A."/>
            <person name="Thomma B.P.H.J."/>
            <person name="Van de Peer Y."/>
            <person name="Townsend C.A."/>
            <person name="Bolton M.D."/>
        </authorList>
    </citation>
    <scope>NUCLEOTIDE SEQUENCE [LARGE SCALE GENOMIC DNA]</scope>
    <source>
        <strain evidence="3">CBS538.71</strain>
    </source>
</reference>
<dbReference type="OrthoDB" id="3650650at2759"/>
<protein>
    <submittedName>
        <fullName evidence="2">Uncharacterized protein</fullName>
    </submittedName>
</protein>
<dbReference type="AlphaFoldDB" id="A0A2S6CKE8"/>
<keyword evidence="3" id="KW-1185">Reference proteome</keyword>
<sequence length="212" mass="23474">MTLNKNSNTDSTSCSNGSGTARGKDDSSSSNDDCRTSLQLRELIDRLPQELYDQIYDLTFTAESKIRIYNYGRGYTHTLAPLTVATKHHSQRIVAVNESIPHLLHVDRTSRQKFAESYYGNPNSIFLFSNGLVPVREKPFLRLMKDVRLILWCNSLVLLVYGRKCIAEGAGISAGSIGLISYEDISGLLNKRVGGVEKAVAKPAAVYIDLTI</sequence>
<accession>A0A2S6CKE8</accession>
<name>A0A2S6CKE8_9PEZI</name>
<comment type="caution">
    <text evidence="2">The sequence shown here is derived from an EMBL/GenBank/DDBJ whole genome shotgun (WGS) entry which is preliminary data.</text>
</comment>
<evidence type="ECO:0000313" key="3">
    <source>
        <dbReference type="Proteomes" id="UP000237631"/>
    </source>
</evidence>
<feature type="compositionally biased region" description="Basic and acidic residues" evidence="1">
    <location>
        <begin position="22"/>
        <end position="33"/>
    </location>
</feature>
<gene>
    <name evidence="2" type="ORF">CBER1_10119</name>
</gene>
<evidence type="ECO:0000313" key="2">
    <source>
        <dbReference type="EMBL" id="PPJ60191.1"/>
    </source>
</evidence>
<feature type="region of interest" description="Disordered" evidence="1">
    <location>
        <begin position="1"/>
        <end position="33"/>
    </location>
</feature>